<sequence>MQRNKILSENAEIRRKYFIDNSAQHVNEILNQGKNEELIGSYLHKYQFRERIRDKEICDQDFRMTQYENMKSRVDRIQQQTQRALLFEKYKQKEKNFILRPDDRTQNKRGGLRSTQFSKTSRAQKQQSLGFRRTSISQMNNTNYSQNNMSKNAIKVDDGQGKPDPYFKFNFAEDLSMRNSPRLLKLKSKSPDSAKNSNSRLSVNKSLLSTTIVPSNRQYENFERFNKLSMTLGADSFNNFHNPGQSTNQFTQFATDLIKTTKNNALQRESNSIMVLKDQTQSTSKYSPSRDQIILEYTQEDLSQQLKSIKKPVELERLLSERHSLINTNVHQSIEHKAKLKNVIKNEWEKHVLNTSTGFFDKNKIYMQTMNEVQNRKQNLRARSFNMHNSLNNTQRQRKRLFNLTKQTLLLRQSQHFRFSTFHSHQQMNFDSYLVNQMLEQKLDVLSLNDNENETKQMIFNENEITDLDEVLDLKGRNSKQPKKSNHGARPCSSVMRKLKRCRHYKGGITVG</sequence>
<evidence type="ECO:0000313" key="3">
    <source>
        <dbReference type="Proteomes" id="UP000039865"/>
    </source>
</evidence>
<dbReference type="InParanoid" id="A0A078B9F7"/>
<protein>
    <submittedName>
        <fullName evidence="2">Uncharacterized protein</fullName>
    </submittedName>
</protein>
<keyword evidence="3" id="KW-1185">Reference proteome</keyword>
<dbReference type="Proteomes" id="UP000039865">
    <property type="component" value="Unassembled WGS sequence"/>
</dbReference>
<proteinExistence type="predicted"/>
<feature type="region of interest" description="Disordered" evidence="1">
    <location>
        <begin position="100"/>
        <end position="159"/>
    </location>
</feature>
<dbReference type="EMBL" id="CCKQ01019032">
    <property type="protein sequence ID" value="CDW91039.1"/>
    <property type="molecule type" value="Genomic_DNA"/>
</dbReference>
<evidence type="ECO:0000313" key="2">
    <source>
        <dbReference type="EMBL" id="CDW91039.1"/>
    </source>
</evidence>
<accession>A0A078B9F7</accession>
<feature type="compositionally biased region" description="Polar residues" evidence="1">
    <location>
        <begin position="113"/>
        <end position="151"/>
    </location>
</feature>
<dbReference type="AlphaFoldDB" id="A0A078B9F7"/>
<gene>
    <name evidence="2" type="primary">Contig285.g329</name>
    <name evidence="2" type="ORF">STYLEM_20188</name>
</gene>
<organism evidence="2 3">
    <name type="scientific">Stylonychia lemnae</name>
    <name type="common">Ciliate</name>
    <dbReference type="NCBI Taxonomy" id="5949"/>
    <lineage>
        <taxon>Eukaryota</taxon>
        <taxon>Sar</taxon>
        <taxon>Alveolata</taxon>
        <taxon>Ciliophora</taxon>
        <taxon>Intramacronucleata</taxon>
        <taxon>Spirotrichea</taxon>
        <taxon>Stichotrichia</taxon>
        <taxon>Sporadotrichida</taxon>
        <taxon>Oxytrichidae</taxon>
        <taxon>Stylonychinae</taxon>
        <taxon>Stylonychia</taxon>
    </lineage>
</organism>
<reference evidence="2 3" key="1">
    <citation type="submission" date="2014-06" db="EMBL/GenBank/DDBJ databases">
        <authorList>
            <person name="Swart Estienne"/>
        </authorList>
    </citation>
    <scope>NUCLEOTIDE SEQUENCE [LARGE SCALE GENOMIC DNA]</scope>
    <source>
        <strain evidence="2 3">130c</strain>
    </source>
</reference>
<dbReference type="OrthoDB" id="312989at2759"/>
<evidence type="ECO:0000256" key="1">
    <source>
        <dbReference type="SAM" id="MobiDB-lite"/>
    </source>
</evidence>
<name>A0A078B9F7_STYLE</name>